<organism evidence="1 2">
    <name type="scientific">Imperialibacter roseus</name>
    <dbReference type="NCBI Taxonomy" id="1324217"/>
    <lineage>
        <taxon>Bacteria</taxon>
        <taxon>Pseudomonadati</taxon>
        <taxon>Bacteroidota</taxon>
        <taxon>Cytophagia</taxon>
        <taxon>Cytophagales</taxon>
        <taxon>Flammeovirgaceae</taxon>
        <taxon>Imperialibacter</taxon>
    </lineage>
</organism>
<dbReference type="EMBL" id="CP136051">
    <property type="protein sequence ID" value="WOK04354.1"/>
    <property type="molecule type" value="Genomic_DNA"/>
</dbReference>
<name>A0ABZ0IH36_9BACT</name>
<evidence type="ECO:0000313" key="1">
    <source>
        <dbReference type="EMBL" id="WOK04354.1"/>
    </source>
</evidence>
<evidence type="ECO:0000313" key="2">
    <source>
        <dbReference type="Proteomes" id="UP001302349"/>
    </source>
</evidence>
<reference evidence="1 2" key="1">
    <citation type="journal article" date="2023" name="Microbiol. Resour. Announc.">
        <title>Complete Genome Sequence of Imperialibacter roseus strain P4T.</title>
        <authorList>
            <person name="Tizabi D.R."/>
            <person name="Bachvaroff T."/>
            <person name="Hill R.T."/>
        </authorList>
    </citation>
    <scope>NUCLEOTIDE SEQUENCE [LARGE SCALE GENOMIC DNA]</scope>
    <source>
        <strain evidence="1 2">P4T</strain>
    </source>
</reference>
<gene>
    <name evidence="1" type="ORF">RT717_14840</name>
</gene>
<proteinExistence type="predicted"/>
<sequence>MVIEKTKDELIIRLPSTVNVEEIEDFLRYLRYQEITSKFKVKQVEVDKLAKSINKSWFESNKSKFLNEDNS</sequence>
<dbReference type="RefSeq" id="WP_317487166.1">
    <property type="nucleotide sequence ID" value="NZ_CP136051.1"/>
</dbReference>
<protein>
    <recommendedName>
        <fullName evidence="3">DUF2281 domain-containing protein</fullName>
    </recommendedName>
</protein>
<dbReference type="Proteomes" id="UP001302349">
    <property type="component" value="Chromosome"/>
</dbReference>
<accession>A0ABZ0IH36</accession>
<keyword evidence="2" id="KW-1185">Reference proteome</keyword>
<evidence type="ECO:0008006" key="3">
    <source>
        <dbReference type="Google" id="ProtNLM"/>
    </source>
</evidence>